<keyword evidence="2" id="KW-1185">Reference proteome</keyword>
<gene>
    <name evidence="1" type="ORF">HJG63_008837</name>
</gene>
<comment type="caution">
    <text evidence="1">The sequence shown here is derived from an EMBL/GenBank/DDBJ whole genome shotgun (WGS) entry which is preliminary data.</text>
</comment>
<proteinExistence type="predicted"/>
<dbReference type="AlphaFoldDB" id="A0A7J8D707"/>
<sequence length="227" mass="24299">MTLTPFSSPSCPDLRLPSPHPGLKPRELLPSLPSLHPIIRLLDCSGICLGSNSPTLALISCLILPCMHIFRVSNDLCASTPVPPKPTLLAVTVARWHGALPCRGPHRRGVDLKVGPASRPEPAAPALFAPLQAHWAGCSGSELGGSSVARAPREGRSCLCIPTTMSRHFLRLRASRRGVGTRRDCGPGLGTPQKLNECQGKPRGRPPWKGRAGCTCQRLCCCLPRRP</sequence>
<name>A0A7J8D707_ROUAE</name>
<reference evidence="1 2" key="1">
    <citation type="journal article" date="2020" name="Nature">
        <title>Six reference-quality genomes reveal evolution of bat adaptations.</title>
        <authorList>
            <person name="Jebb D."/>
            <person name="Huang Z."/>
            <person name="Pippel M."/>
            <person name="Hughes G.M."/>
            <person name="Lavrichenko K."/>
            <person name="Devanna P."/>
            <person name="Winkler S."/>
            <person name="Jermiin L.S."/>
            <person name="Skirmuntt E.C."/>
            <person name="Katzourakis A."/>
            <person name="Burkitt-Gray L."/>
            <person name="Ray D.A."/>
            <person name="Sullivan K.A.M."/>
            <person name="Roscito J.G."/>
            <person name="Kirilenko B.M."/>
            <person name="Davalos L.M."/>
            <person name="Corthals A.P."/>
            <person name="Power M.L."/>
            <person name="Jones G."/>
            <person name="Ransome R.D."/>
            <person name="Dechmann D.K.N."/>
            <person name="Locatelli A.G."/>
            <person name="Puechmaille S.J."/>
            <person name="Fedrigo O."/>
            <person name="Jarvis E.D."/>
            <person name="Hiller M."/>
            <person name="Vernes S.C."/>
            <person name="Myers E.W."/>
            <person name="Teeling E.C."/>
        </authorList>
    </citation>
    <scope>NUCLEOTIDE SEQUENCE [LARGE SCALE GENOMIC DNA]</scope>
    <source>
        <strain evidence="1">MRouAeg1</strain>
        <tissue evidence="1">Muscle</tissue>
    </source>
</reference>
<dbReference type="EMBL" id="JACASE010000013">
    <property type="protein sequence ID" value="KAF6418826.1"/>
    <property type="molecule type" value="Genomic_DNA"/>
</dbReference>
<evidence type="ECO:0000313" key="1">
    <source>
        <dbReference type="EMBL" id="KAF6418826.1"/>
    </source>
</evidence>
<evidence type="ECO:0000313" key="2">
    <source>
        <dbReference type="Proteomes" id="UP000593571"/>
    </source>
</evidence>
<dbReference type="Proteomes" id="UP000593571">
    <property type="component" value="Unassembled WGS sequence"/>
</dbReference>
<accession>A0A7J8D707</accession>
<protein>
    <submittedName>
        <fullName evidence="1">Uncharacterized protein</fullName>
    </submittedName>
</protein>
<organism evidence="1 2">
    <name type="scientific">Rousettus aegyptiacus</name>
    <name type="common">Egyptian fruit bat</name>
    <name type="synonym">Pteropus aegyptiacus</name>
    <dbReference type="NCBI Taxonomy" id="9407"/>
    <lineage>
        <taxon>Eukaryota</taxon>
        <taxon>Metazoa</taxon>
        <taxon>Chordata</taxon>
        <taxon>Craniata</taxon>
        <taxon>Vertebrata</taxon>
        <taxon>Euteleostomi</taxon>
        <taxon>Mammalia</taxon>
        <taxon>Eutheria</taxon>
        <taxon>Laurasiatheria</taxon>
        <taxon>Chiroptera</taxon>
        <taxon>Yinpterochiroptera</taxon>
        <taxon>Pteropodoidea</taxon>
        <taxon>Pteropodidae</taxon>
        <taxon>Rousettinae</taxon>
        <taxon>Rousettus</taxon>
    </lineage>
</organism>